<evidence type="ECO:0000256" key="4">
    <source>
        <dbReference type="ARBA" id="ARBA00019465"/>
    </source>
</evidence>
<keyword evidence="6 10" id="KW-0521">NADP</keyword>
<reference evidence="13" key="1">
    <citation type="submission" date="2021-06" db="EMBL/GenBank/DDBJ databases">
        <title>Emergence of genetically related NDM-1-producing Providencia rettgeri strains in Argentina.</title>
        <authorList>
            <person name="Pasteran F."/>
            <person name="Meo A."/>
            <person name="Gomez S."/>
            <person name="Derdoy L."/>
            <person name="Albronoz E."/>
            <person name="Faccone D."/>
            <person name="Guerriero L."/>
            <person name="Archuby D."/>
            <person name="Tarzia A."/>
            <person name="Lopez M."/>
            <person name="Corso A."/>
        </authorList>
    </citation>
    <scope>NUCLEOTIDE SEQUENCE</scope>
    <source>
        <strain evidence="13">PreM15628</strain>
    </source>
</reference>
<dbReference type="EC" id="1.1.1.169" evidence="3 10"/>
<dbReference type="FunFam" id="1.10.1040.10:FF:000017">
    <property type="entry name" value="2-dehydropantoate 2-reductase"/>
    <property type="match status" value="1"/>
</dbReference>
<evidence type="ECO:0000256" key="6">
    <source>
        <dbReference type="ARBA" id="ARBA00022857"/>
    </source>
</evidence>
<feature type="domain" description="Ketopantoate reductase C-terminal" evidence="12">
    <location>
        <begin position="168"/>
        <end position="289"/>
    </location>
</feature>
<comment type="similarity">
    <text evidence="2 10">Belongs to the ketopantoate reductase family.</text>
</comment>
<organism evidence="13 14">
    <name type="scientific">Providencia rettgeri</name>
    <dbReference type="NCBI Taxonomy" id="587"/>
    <lineage>
        <taxon>Bacteria</taxon>
        <taxon>Pseudomonadati</taxon>
        <taxon>Pseudomonadota</taxon>
        <taxon>Gammaproteobacteria</taxon>
        <taxon>Enterobacterales</taxon>
        <taxon>Morganellaceae</taxon>
        <taxon>Providencia</taxon>
    </lineage>
</organism>
<evidence type="ECO:0000256" key="8">
    <source>
        <dbReference type="ARBA" id="ARBA00032024"/>
    </source>
</evidence>
<protein>
    <recommendedName>
        <fullName evidence="4 10">2-dehydropantoate 2-reductase</fullName>
        <ecNumber evidence="3 10">1.1.1.169</ecNumber>
    </recommendedName>
    <alternativeName>
        <fullName evidence="8 10">Ketopantoate reductase</fullName>
    </alternativeName>
</protein>
<dbReference type="InterPro" id="IPR013752">
    <property type="entry name" value="KPA_reductase"/>
</dbReference>
<keyword evidence="5 10" id="KW-0566">Pantothenate biosynthesis</keyword>
<dbReference type="SUPFAM" id="SSF48179">
    <property type="entry name" value="6-phosphogluconate dehydrogenase C-terminal domain-like"/>
    <property type="match status" value="1"/>
</dbReference>
<name>A0AAJ4NKW1_PRORE</name>
<comment type="pathway">
    <text evidence="1 10">Cofactor biosynthesis; (R)-pantothenate biosynthesis; (R)-pantoate from 3-methyl-2-oxobutanoate: step 2/2.</text>
</comment>
<accession>A0AAJ4NKW1</accession>
<dbReference type="Gene3D" id="3.40.50.720">
    <property type="entry name" value="NAD(P)-binding Rossmann-like Domain"/>
    <property type="match status" value="1"/>
</dbReference>
<dbReference type="Proteomes" id="UP000682358">
    <property type="component" value="Chromosome"/>
</dbReference>
<dbReference type="InterPro" id="IPR050838">
    <property type="entry name" value="Ketopantoate_reductase"/>
</dbReference>
<evidence type="ECO:0000256" key="7">
    <source>
        <dbReference type="ARBA" id="ARBA00023002"/>
    </source>
</evidence>
<dbReference type="GO" id="GO:0015940">
    <property type="term" value="P:pantothenate biosynthetic process"/>
    <property type="evidence" value="ECO:0007669"/>
    <property type="project" value="UniProtKB-KW"/>
</dbReference>
<dbReference type="Gene3D" id="1.10.1040.10">
    <property type="entry name" value="N-(1-d-carboxylethyl)-l-norvaline Dehydrogenase, domain 2"/>
    <property type="match status" value="1"/>
</dbReference>
<keyword evidence="7 10" id="KW-0560">Oxidoreductase</keyword>
<evidence type="ECO:0000256" key="3">
    <source>
        <dbReference type="ARBA" id="ARBA00013014"/>
    </source>
</evidence>
<proteinExistence type="inferred from homology"/>
<dbReference type="AlphaFoldDB" id="A0AAJ4NKW1"/>
<evidence type="ECO:0000259" key="11">
    <source>
        <dbReference type="Pfam" id="PF02558"/>
    </source>
</evidence>
<evidence type="ECO:0000256" key="1">
    <source>
        <dbReference type="ARBA" id="ARBA00004994"/>
    </source>
</evidence>
<feature type="domain" description="Ketopantoate reductase N-terminal" evidence="11">
    <location>
        <begin position="3"/>
        <end position="143"/>
    </location>
</feature>
<evidence type="ECO:0000256" key="10">
    <source>
        <dbReference type="RuleBase" id="RU362068"/>
    </source>
</evidence>
<dbReference type="PANTHER" id="PTHR43765:SF2">
    <property type="entry name" value="2-DEHYDROPANTOATE 2-REDUCTASE"/>
    <property type="match status" value="1"/>
</dbReference>
<evidence type="ECO:0000256" key="9">
    <source>
        <dbReference type="ARBA" id="ARBA00048793"/>
    </source>
</evidence>
<dbReference type="GO" id="GO:0050661">
    <property type="term" value="F:NADP binding"/>
    <property type="evidence" value="ECO:0007669"/>
    <property type="project" value="TreeGrafter"/>
</dbReference>
<dbReference type="InterPro" id="IPR008927">
    <property type="entry name" value="6-PGluconate_DH-like_C_sf"/>
</dbReference>
<evidence type="ECO:0000259" key="12">
    <source>
        <dbReference type="Pfam" id="PF08546"/>
    </source>
</evidence>
<sequence>MKITLIGCGAIGKLWLASLAIQGHDIQGWLRVAQSDLFVDVNEPDGRTFRELVPCNNINHLQTSELIIVCLKAWQVSDALLPLINTIPENTPILLLHNGMGTIEELAPLRHPILAGVTTHAAWQENNQVFHVANGITHIGAINSQAQAYYPIADILHEALPDVAWHNNILTTCWRKLIVNCVINPLTVEHTCKNGELIQHSIQISQIIDEICHVMAAEGLHTDKAELTEYIYGIINNTADNYSSMLQDMRNNRRTEIDYITGFLIKQARAHGISTPENDRLYHLVKNREQQYDDFRSSLHRSWEWRNWIYHYCWFIS</sequence>
<dbReference type="GO" id="GO:0008677">
    <property type="term" value="F:2-dehydropantoate 2-reductase activity"/>
    <property type="evidence" value="ECO:0007669"/>
    <property type="project" value="UniProtKB-EC"/>
</dbReference>
<evidence type="ECO:0000313" key="14">
    <source>
        <dbReference type="Proteomes" id="UP000682358"/>
    </source>
</evidence>
<dbReference type="SUPFAM" id="SSF51735">
    <property type="entry name" value="NAD(P)-binding Rossmann-fold domains"/>
    <property type="match status" value="1"/>
</dbReference>
<dbReference type="InterPro" id="IPR003710">
    <property type="entry name" value="ApbA"/>
</dbReference>
<comment type="function">
    <text evidence="10">Catalyzes the NADPH-dependent reduction of ketopantoate into pantoic acid.</text>
</comment>
<dbReference type="InterPro" id="IPR013332">
    <property type="entry name" value="KPR_N"/>
</dbReference>
<dbReference type="InterPro" id="IPR036291">
    <property type="entry name" value="NAD(P)-bd_dom_sf"/>
</dbReference>
<evidence type="ECO:0000313" key="13">
    <source>
        <dbReference type="EMBL" id="QWQ21452.2"/>
    </source>
</evidence>
<dbReference type="GO" id="GO:0005737">
    <property type="term" value="C:cytoplasm"/>
    <property type="evidence" value="ECO:0007669"/>
    <property type="project" value="TreeGrafter"/>
</dbReference>
<gene>
    <name evidence="13" type="primary">panE</name>
    <name evidence="13" type="ORF">KOF27_03590</name>
</gene>
<dbReference type="PANTHER" id="PTHR43765">
    <property type="entry name" value="2-DEHYDROPANTOATE 2-REDUCTASE-RELATED"/>
    <property type="match status" value="1"/>
</dbReference>
<dbReference type="NCBIfam" id="TIGR00745">
    <property type="entry name" value="apbA_panE"/>
    <property type="match status" value="1"/>
</dbReference>
<dbReference type="NCBIfam" id="NF005087">
    <property type="entry name" value="PRK06522.1-1"/>
    <property type="match status" value="1"/>
</dbReference>
<dbReference type="EMBL" id="CP076405">
    <property type="protein sequence ID" value="QWQ21452.2"/>
    <property type="molecule type" value="Genomic_DNA"/>
</dbReference>
<evidence type="ECO:0000256" key="5">
    <source>
        <dbReference type="ARBA" id="ARBA00022655"/>
    </source>
</evidence>
<dbReference type="Pfam" id="PF08546">
    <property type="entry name" value="ApbA_C"/>
    <property type="match status" value="1"/>
</dbReference>
<evidence type="ECO:0000256" key="2">
    <source>
        <dbReference type="ARBA" id="ARBA00007870"/>
    </source>
</evidence>
<dbReference type="Pfam" id="PF02558">
    <property type="entry name" value="ApbA"/>
    <property type="match status" value="1"/>
</dbReference>
<comment type="catalytic activity">
    <reaction evidence="9 10">
        <text>(R)-pantoate + NADP(+) = 2-dehydropantoate + NADPH + H(+)</text>
        <dbReference type="Rhea" id="RHEA:16233"/>
        <dbReference type="ChEBI" id="CHEBI:11561"/>
        <dbReference type="ChEBI" id="CHEBI:15378"/>
        <dbReference type="ChEBI" id="CHEBI:15980"/>
        <dbReference type="ChEBI" id="CHEBI:57783"/>
        <dbReference type="ChEBI" id="CHEBI:58349"/>
        <dbReference type="EC" id="1.1.1.169"/>
    </reaction>
</comment>
<dbReference type="InterPro" id="IPR013328">
    <property type="entry name" value="6PGD_dom2"/>
</dbReference>